<dbReference type="PANTHER" id="PTHR30537">
    <property type="entry name" value="HTH-TYPE TRANSCRIPTIONAL REGULATOR"/>
    <property type="match status" value="1"/>
</dbReference>
<comment type="similarity">
    <text evidence="1">Belongs to the LysR transcriptional regulatory family.</text>
</comment>
<proteinExistence type="inferred from homology"/>
<dbReference type="GO" id="GO:0043565">
    <property type="term" value="F:sequence-specific DNA binding"/>
    <property type="evidence" value="ECO:0007669"/>
    <property type="project" value="TreeGrafter"/>
</dbReference>
<accession>A0A8A6W6A2</accession>
<dbReference type="Gene3D" id="3.40.190.10">
    <property type="entry name" value="Periplasmic binding protein-like II"/>
    <property type="match status" value="2"/>
</dbReference>
<feature type="domain" description="LysR substrate-binding" evidence="3">
    <location>
        <begin position="47"/>
        <end position="208"/>
    </location>
</feature>
<evidence type="ECO:0000313" key="4">
    <source>
        <dbReference type="EMBL" id="QTK22529.1"/>
    </source>
</evidence>
<organism evidence="4">
    <name type="scientific">Vibrio parahaemolyticus</name>
    <dbReference type="NCBI Taxonomy" id="670"/>
    <lineage>
        <taxon>Bacteria</taxon>
        <taxon>Pseudomonadati</taxon>
        <taxon>Pseudomonadota</taxon>
        <taxon>Gammaproteobacteria</taxon>
        <taxon>Vibrionales</taxon>
        <taxon>Vibrionaceae</taxon>
        <taxon>Vibrio</taxon>
    </lineage>
</organism>
<keyword evidence="2" id="KW-0010">Activator</keyword>
<reference evidence="4" key="1">
    <citation type="submission" date="2019-08" db="EMBL/GenBank/DDBJ databases">
        <title>Complete nucleotide sequence of Vibrio parahaemolyticus NDM-1 carrying plasmid pVB32-18.</title>
        <authorList>
            <person name="Hammerl J.A."/>
            <person name="Jaeckel C."/>
            <person name="Strauch E."/>
        </authorList>
    </citation>
    <scope>NUCLEOTIDE SEQUENCE</scope>
    <source>
        <strain evidence="4">18-VB00032</strain>
        <plasmid evidence="4">pVB32-18</plasmid>
    </source>
</reference>
<dbReference type="AlphaFoldDB" id="A0A8A6W6A2"/>
<dbReference type="GO" id="GO:0003700">
    <property type="term" value="F:DNA-binding transcription factor activity"/>
    <property type="evidence" value="ECO:0007669"/>
    <property type="project" value="TreeGrafter"/>
</dbReference>
<sequence length="211" mass="23154">MIAKYSATTKAIKPTLDFIPVAKSKPTALEPFHTRKQKTAIRKATKLSTHNNHVDPAAEGHDYTIRFGNGAWHESDAELIFSAPHAPLCSPAIAEQLQQPDDVHRFTLLRSFRRDEWSRWLDCAGGTPPSPSQPVMVFDTSLAMAEAAQLGAGVAIAPVCMFSRLLQSGALVQPFAAEITLGGYWLTRLQSRTETPAMQQFARWLLNTAAA</sequence>
<evidence type="ECO:0000256" key="2">
    <source>
        <dbReference type="ARBA" id="ARBA00023159"/>
    </source>
</evidence>
<protein>
    <submittedName>
        <fullName evidence="4">Transcriptional regulator</fullName>
    </submittedName>
</protein>
<dbReference type="Pfam" id="PF03466">
    <property type="entry name" value="LysR_substrate"/>
    <property type="match status" value="1"/>
</dbReference>
<evidence type="ECO:0000256" key="1">
    <source>
        <dbReference type="ARBA" id="ARBA00009437"/>
    </source>
</evidence>
<keyword evidence="4" id="KW-0614">Plasmid</keyword>
<geneLocation type="plasmid" evidence="4">
    <name>pVB32-18</name>
</geneLocation>
<name>A0A8A6W6A2_VIBPH</name>
<dbReference type="PANTHER" id="PTHR30537:SF70">
    <property type="entry name" value="HTH-TYPE TRANSCRIPTIONAL ACTIVATOR AMPR"/>
    <property type="match status" value="1"/>
</dbReference>
<dbReference type="InterPro" id="IPR005119">
    <property type="entry name" value="LysR_subst-bd"/>
</dbReference>
<evidence type="ECO:0000259" key="3">
    <source>
        <dbReference type="Pfam" id="PF03466"/>
    </source>
</evidence>
<dbReference type="InterPro" id="IPR058163">
    <property type="entry name" value="LysR-type_TF_proteobact-type"/>
</dbReference>
<dbReference type="GO" id="GO:0006351">
    <property type="term" value="P:DNA-templated transcription"/>
    <property type="evidence" value="ECO:0007669"/>
    <property type="project" value="TreeGrafter"/>
</dbReference>
<dbReference type="SUPFAM" id="SSF53850">
    <property type="entry name" value="Periplasmic binding protein-like II"/>
    <property type="match status" value="1"/>
</dbReference>
<dbReference type="EMBL" id="MN380474">
    <property type="protein sequence ID" value="QTK22529.1"/>
    <property type="molecule type" value="Genomic_DNA"/>
</dbReference>